<protein>
    <submittedName>
        <fullName evidence="4">Putative tigger transposable element-derived</fullName>
    </submittedName>
</protein>
<evidence type="ECO:0000259" key="3">
    <source>
        <dbReference type="PROSITE" id="PS51253"/>
    </source>
</evidence>
<proteinExistence type="predicted"/>
<evidence type="ECO:0000256" key="2">
    <source>
        <dbReference type="ARBA" id="ARBA00023125"/>
    </source>
</evidence>
<dbReference type="InterPro" id="IPR009057">
    <property type="entry name" value="Homeodomain-like_sf"/>
</dbReference>
<comment type="subcellular location">
    <subcellularLocation>
        <location evidence="1">Nucleus</location>
    </subcellularLocation>
</comment>
<dbReference type="InterPro" id="IPR006600">
    <property type="entry name" value="HTH_CenpB_DNA-bd_dom"/>
</dbReference>
<dbReference type="GO" id="GO:0005634">
    <property type="term" value="C:nucleus"/>
    <property type="evidence" value="ECO:0007669"/>
    <property type="project" value="UniProtKB-SubCell"/>
</dbReference>
<dbReference type="PANTHER" id="PTHR19303:SF36">
    <property type="entry name" value="TIGGER TRANSPOSABLE ELEMENT-DERIVED PROTEIN 3"/>
    <property type="match status" value="1"/>
</dbReference>
<keyword evidence="2" id="KW-0238">DNA-binding</keyword>
<evidence type="ECO:0000313" key="4">
    <source>
        <dbReference type="EMBL" id="NOV45727.1"/>
    </source>
</evidence>
<dbReference type="GO" id="GO:0003677">
    <property type="term" value="F:DNA binding"/>
    <property type="evidence" value="ECO:0007669"/>
    <property type="project" value="UniProtKB-KW"/>
</dbReference>
<dbReference type="PANTHER" id="PTHR19303">
    <property type="entry name" value="TRANSPOSON"/>
    <property type="match status" value="1"/>
</dbReference>
<dbReference type="EMBL" id="GIIL01002001">
    <property type="protein sequence ID" value="NOV45727.1"/>
    <property type="molecule type" value="Transcribed_RNA"/>
</dbReference>
<dbReference type="SUPFAM" id="SSF46689">
    <property type="entry name" value="Homeodomain-like"/>
    <property type="match status" value="2"/>
</dbReference>
<dbReference type="PROSITE" id="PS51253">
    <property type="entry name" value="HTH_CENPB"/>
    <property type="match status" value="1"/>
</dbReference>
<dbReference type="Gene3D" id="1.10.10.60">
    <property type="entry name" value="Homeodomain-like"/>
    <property type="match status" value="2"/>
</dbReference>
<organism evidence="4">
    <name type="scientific">Xenopsylla cheopis</name>
    <name type="common">Oriental rat flea</name>
    <name type="synonym">Pulex cheopis</name>
    <dbReference type="NCBI Taxonomy" id="163159"/>
    <lineage>
        <taxon>Eukaryota</taxon>
        <taxon>Metazoa</taxon>
        <taxon>Ecdysozoa</taxon>
        <taxon>Arthropoda</taxon>
        <taxon>Hexapoda</taxon>
        <taxon>Insecta</taxon>
        <taxon>Pterygota</taxon>
        <taxon>Neoptera</taxon>
        <taxon>Endopterygota</taxon>
        <taxon>Siphonaptera</taxon>
        <taxon>Pulicidae</taxon>
        <taxon>Xenopsyllinae</taxon>
        <taxon>Xenopsylla</taxon>
    </lineage>
</organism>
<accession>A0A6M2DLL6</accession>
<dbReference type="InterPro" id="IPR050863">
    <property type="entry name" value="CenT-Element_Derived"/>
</dbReference>
<dbReference type="AlphaFoldDB" id="A0A6M2DLL6"/>
<sequence length="345" mass="39761">MSSKQRRHCLKISEKLQIIELSETHKTSVRDLSALFNCSPFQVCNVIRNKELIKSIWEKYGDNYKKIRKSEKNSDINKIVHLWYQDARSQNLTITDSILKSCARDVAKHLHKKSFRPTNTWVNRFHRQFETNVENVPNSSDLNTLSQKQDIQFDFSKFNWDSDSNSNNNQAPIKLEILNANEMHLDQSSYDNSQDLNIKPGLNLPITIFNDNVNKNDDREVLDIPHAITSTLNTPQQILEEPKPAINFTQIAFDLEAAHSELPSELFDIPTLSVDPQPQEHVTEKLGNINPPTIKSYPELLKNVYTIEDFAMSQNDILLLKLGSVMRYLVEQKIRNIKASSTITK</sequence>
<name>A0A6M2DLL6_XENCH</name>
<feature type="domain" description="HTH CENPB-type" evidence="3">
    <location>
        <begin position="64"/>
        <end position="135"/>
    </location>
</feature>
<dbReference type="Pfam" id="PF03221">
    <property type="entry name" value="HTH_Tnp_Tc5"/>
    <property type="match status" value="1"/>
</dbReference>
<reference evidence="4" key="1">
    <citation type="submission" date="2020-03" db="EMBL/GenBank/DDBJ databases">
        <title>Transcriptomic Profiling of the Digestive Tract of the Rat Flea, Xenopsylla cheopis, Following Blood Feeding and Infection with Yersinia pestis.</title>
        <authorList>
            <person name="Bland D.M."/>
            <person name="Martens C.A."/>
            <person name="Virtaneva K."/>
            <person name="Kanakabandi K."/>
            <person name="Long D."/>
            <person name="Rosenke R."/>
            <person name="Saturday G.A."/>
            <person name="Hoyt F.H."/>
            <person name="Bruno D.P."/>
            <person name="Ribeiro J.M.C."/>
            <person name="Hinnebusch J."/>
        </authorList>
    </citation>
    <scope>NUCLEOTIDE SEQUENCE</scope>
</reference>
<evidence type="ECO:0000256" key="1">
    <source>
        <dbReference type="ARBA" id="ARBA00004123"/>
    </source>
</evidence>